<evidence type="ECO:0000256" key="3">
    <source>
        <dbReference type="SAM" id="MobiDB-lite"/>
    </source>
</evidence>
<feature type="domain" description="NodB homology" evidence="4">
    <location>
        <begin position="79"/>
        <end position="253"/>
    </location>
</feature>
<dbReference type="GO" id="GO:0016810">
    <property type="term" value="F:hydrolase activity, acting on carbon-nitrogen (but not peptide) bonds"/>
    <property type="evidence" value="ECO:0007669"/>
    <property type="project" value="InterPro"/>
</dbReference>
<dbReference type="CDD" id="cd10954">
    <property type="entry name" value="CE4_CtAXE_like"/>
    <property type="match status" value="1"/>
</dbReference>
<dbReference type="InterPro" id="IPR011330">
    <property type="entry name" value="Glyco_hydro/deAcase_b/a-brl"/>
</dbReference>
<dbReference type="PANTHER" id="PTHR10587">
    <property type="entry name" value="GLYCOSYL TRANSFERASE-RELATED"/>
    <property type="match status" value="1"/>
</dbReference>
<dbReference type="Gene3D" id="3.20.20.370">
    <property type="entry name" value="Glycoside hydrolase/deacetylase"/>
    <property type="match status" value="1"/>
</dbReference>
<accession>A0AB39HI83</accession>
<dbReference type="InterPro" id="IPR050248">
    <property type="entry name" value="Polysacc_deacetylase_ArnD"/>
</dbReference>
<dbReference type="GO" id="GO:0046872">
    <property type="term" value="F:metal ion binding"/>
    <property type="evidence" value="ECO:0007669"/>
    <property type="project" value="UniProtKB-KW"/>
</dbReference>
<dbReference type="RefSeq" id="WP_368652518.1">
    <property type="nucleotide sequence ID" value="NZ_CP162599.1"/>
</dbReference>
<dbReference type="PANTHER" id="PTHR10587:SF133">
    <property type="entry name" value="CHITIN DEACETYLASE 1-RELATED"/>
    <property type="match status" value="1"/>
</dbReference>
<dbReference type="GO" id="GO:0016020">
    <property type="term" value="C:membrane"/>
    <property type="evidence" value="ECO:0007669"/>
    <property type="project" value="TreeGrafter"/>
</dbReference>
<dbReference type="GO" id="GO:0005975">
    <property type="term" value="P:carbohydrate metabolic process"/>
    <property type="evidence" value="ECO:0007669"/>
    <property type="project" value="InterPro"/>
</dbReference>
<dbReference type="Pfam" id="PF01522">
    <property type="entry name" value="Polysacc_deac_1"/>
    <property type="match status" value="1"/>
</dbReference>
<evidence type="ECO:0000313" key="5">
    <source>
        <dbReference type="EMBL" id="XDK31794.1"/>
    </source>
</evidence>
<evidence type="ECO:0000259" key="4">
    <source>
        <dbReference type="PROSITE" id="PS51677"/>
    </source>
</evidence>
<evidence type="ECO:0000256" key="1">
    <source>
        <dbReference type="ARBA" id="ARBA00022723"/>
    </source>
</evidence>
<dbReference type="EMBL" id="CP162599">
    <property type="protein sequence ID" value="XDK31794.1"/>
    <property type="molecule type" value="Genomic_DNA"/>
</dbReference>
<dbReference type="PROSITE" id="PS51677">
    <property type="entry name" value="NODB"/>
    <property type="match status" value="1"/>
</dbReference>
<dbReference type="SUPFAM" id="SSF88713">
    <property type="entry name" value="Glycoside hydrolase/deacetylase"/>
    <property type="match status" value="1"/>
</dbReference>
<organism evidence="5">
    <name type="scientific">Ornithinibacillus sp. 4-3</name>
    <dbReference type="NCBI Taxonomy" id="3231488"/>
    <lineage>
        <taxon>Bacteria</taxon>
        <taxon>Bacillati</taxon>
        <taxon>Bacillota</taxon>
        <taxon>Bacilli</taxon>
        <taxon>Bacillales</taxon>
        <taxon>Bacillaceae</taxon>
        <taxon>Ornithinibacillus</taxon>
    </lineage>
</organism>
<proteinExistence type="predicted"/>
<protein>
    <submittedName>
        <fullName evidence="5">Polysaccharide deacetylase family protein</fullName>
        <ecNumber evidence="5">3.-.-.-</ecNumber>
    </submittedName>
</protein>
<dbReference type="AlphaFoldDB" id="A0AB39HI83"/>
<name>A0AB39HI83_9BACI</name>
<keyword evidence="2 5" id="KW-0378">Hydrolase</keyword>
<feature type="compositionally biased region" description="Acidic residues" evidence="3">
    <location>
        <begin position="47"/>
        <end position="71"/>
    </location>
</feature>
<reference evidence="5" key="1">
    <citation type="submission" date="2024-07" db="EMBL/GenBank/DDBJ databases">
        <title>Halotolerant mesophilic bacterium Ornithinibacillus sp. 4-3, sp. nov., isolated from soil.</title>
        <authorList>
            <person name="Sidarenka A.V."/>
            <person name="Guliayeva D.E."/>
            <person name="Leanovich S.I."/>
            <person name="Hileuskaya K.S."/>
            <person name="Akhremchuk A.E."/>
            <person name="Sikolenko M.A."/>
            <person name="Valentovich L.N."/>
        </authorList>
    </citation>
    <scope>NUCLEOTIDE SEQUENCE</scope>
    <source>
        <strain evidence="5">4-3</strain>
    </source>
</reference>
<dbReference type="InterPro" id="IPR002509">
    <property type="entry name" value="NODB_dom"/>
</dbReference>
<gene>
    <name evidence="5" type="ORF">AB4Y30_12250</name>
</gene>
<sequence>MQRRSGMRRQKRFRNNMMLLGSAALLVIIISFIIIKPELVFLQVSQENEEQEPDSEEEEVQEPEEEEEEEEEVITEYTKKIALTFDDGPSPDTTPQVLSLLDKYNAKATFFLLGERVEKHPEIVQWIYEAGHEIGNHTYNHLDLTTLTAEQIMNQYEQTDDAIMEAIGQPSTVFRPPYGAKNPSVEDLIPIPMVNWTLDTNDWKHKNEEQTLQQIKDNIHDDAIVLMHDIHASTANGLEAILEYLTDEGYHFVTVSEMMSFW</sequence>
<keyword evidence="1" id="KW-0479">Metal-binding</keyword>
<feature type="region of interest" description="Disordered" evidence="3">
    <location>
        <begin position="46"/>
        <end position="71"/>
    </location>
</feature>
<dbReference type="EC" id="3.-.-.-" evidence="5"/>
<evidence type="ECO:0000256" key="2">
    <source>
        <dbReference type="ARBA" id="ARBA00022801"/>
    </source>
</evidence>